<reference evidence="4" key="1">
    <citation type="submission" date="2022-11" db="EMBL/GenBank/DDBJ databases">
        <authorList>
            <person name="Petersen C."/>
        </authorList>
    </citation>
    <scope>NUCLEOTIDE SEQUENCE</scope>
    <source>
        <strain evidence="4">IBT 30761</strain>
    </source>
</reference>
<name>A0A9W9F7J8_9EURO</name>
<keyword evidence="2 3" id="KW-0040">ANK repeat</keyword>
<evidence type="ECO:0000313" key="5">
    <source>
        <dbReference type="Proteomes" id="UP001149074"/>
    </source>
</evidence>
<dbReference type="SMART" id="SM00248">
    <property type="entry name" value="ANK"/>
    <property type="match status" value="3"/>
</dbReference>
<dbReference type="GeneID" id="81358838"/>
<organism evidence="4 5">
    <name type="scientific">Penicillium argentinense</name>
    <dbReference type="NCBI Taxonomy" id="1131581"/>
    <lineage>
        <taxon>Eukaryota</taxon>
        <taxon>Fungi</taxon>
        <taxon>Dikarya</taxon>
        <taxon>Ascomycota</taxon>
        <taxon>Pezizomycotina</taxon>
        <taxon>Eurotiomycetes</taxon>
        <taxon>Eurotiomycetidae</taxon>
        <taxon>Eurotiales</taxon>
        <taxon>Aspergillaceae</taxon>
        <taxon>Penicillium</taxon>
    </lineage>
</organism>
<dbReference type="Gene3D" id="1.25.40.20">
    <property type="entry name" value="Ankyrin repeat-containing domain"/>
    <property type="match status" value="1"/>
</dbReference>
<dbReference type="Proteomes" id="UP001149074">
    <property type="component" value="Unassembled WGS sequence"/>
</dbReference>
<proteinExistence type="predicted"/>
<protein>
    <submittedName>
        <fullName evidence="4">Uncharacterized protein</fullName>
    </submittedName>
</protein>
<comment type="caution">
    <text evidence="4">The sequence shown here is derived from an EMBL/GenBank/DDBJ whole genome shotgun (WGS) entry which is preliminary data.</text>
</comment>
<evidence type="ECO:0000256" key="1">
    <source>
        <dbReference type="ARBA" id="ARBA00022737"/>
    </source>
</evidence>
<dbReference type="AlphaFoldDB" id="A0A9W9F7J8"/>
<dbReference type="PROSITE" id="PS50297">
    <property type="entry name" value="ANK_REP_REGION"/>
    <property type="match status" value="1"/>
</dbReference>
<dbReference type="PROSITE" id="PS50088">
    <property type="entry name" value="ANK_REPEAT"/>
    <property type="match status" value="1"/>
</dbReference>
<sequence>MSDDWGLPPWEEPIVIMAANKLVLFRAIEKGPEDVAQLLFKEYAEVDALDGHGRTLLLQAIASKNQALTEQLLKTGVPVDLFDFHGHTSLILVAQNGSAPIVSCLLNTGANPNARDWHYGRTGLSRVAEKGNEDIVVISAAQTCSVPFATPSTDAMQT</sequence>
<reference evidence="4" key="2">
    <citation type="journal article" date="2023" name="IMA Fungus">
        <title>Comparative genomic study of the Penicillium genus elucidates a diverse pangenome and 15 lateral gene transfer events.</title>
        <authorList>
            <person name="Petersen C."/>
            <person name="Sorensen T."/>
            <person name="Nielsen M.R."/>
            <person name="Sondergaard T.E."/>
            <person name="Sorensen J.L."/>
            <person name="Fitzpatrick D.A."/>
            <person name="Frisvad J.C."/>
            <person name="Nielsen K.L."/>
        </authorList>
    </citation>
    <scope>NUCLEOTIDE SEQUENCE</scope>
    <source>
        <strain evidence="4">IBT 30761</strain>
    </source>
</reference>
<evidence type="ECO:0000256" key="2">
    <source>
        <dbReference type="ARBA" id="ARBA00023043"/>
    </source>
</evidence>
<dbReference type="SUPFAM" id="SSF48403">
    <property type="entry name" value="Ankyrin repeat"/>
    <property type="match status" value="1"/>
</dbReference>
<accession>A0A9W9F7J8</accession>
<evidence type="ECO:0000256" key="3">
    <source>
        <dbReference type="PROSITE-ProRule" id="PRU00023"/>
    </source>
</evidence>
<keyword evidence="1" id="KW-0677">Repeat</keyword>
<feature type="repeat" description="ANK" evidence="3">
    <location>
        <begin position="85"/>
        <end position="117"/>
    </location>
</feature>
<dbReference type="RefSeq" id="XP_056473225.1">
    <property type="nucleotide sequence ID" value="XM_056619859.1"/>
</dbReference>
<dbReference type="PANTHER" id="PTHR24198">
    <property type="entry name" value="ANKYRIN REPEAT AND PROTEIN KINASE DOMAIN-CONTAINING PROTEIN"/>
    <property type="match status" value="1"/>
</dbReference>
<dbReference type="InterPro" id="IPR002110">
    <property type="entry name" value="Ankyrin_rpt"/>
</dbReference>
<dbReference type="InterPro" id="IPR036770">
    <property type="entry name" value="Ankyrin_rpt-contain_sf"/>
</dbReference>
<dbReference type="PANTHER" id="PTHR24198:SF165">
    <property type="entry name" value="ANKYRIN REPEAT-CONTAINING PROTEIN-RELATED"/>
    <property type="match status" value="1"/>
</dbReference>
<keyword evidence="5" id="KW-1185">Reference proteome</keyword>
<dbReference type="OrthoDB" id="20872at2759"/>
<dbReference type="EMBL" id="JAPQKI010000006">
    <property type="protein sequence ID" value="KAJ5095075.1"/>
    <property type="molecule type" value="Genomic_DNA"/>
</dbReference>
<evidence type="ECO:0000313" key="4">
    <source>
        <dbReference type="EMBL" id="KAJ5095075.1"/>
    </source>
</evidence>
<gene>
    <name evidence="4" type="ORF">N7532_007366</name>
</gene>
<dbReference type="Pfam" id="PF12796">
    <property type="entry name" value="Ank_2"/>
    <property type="match status" value="1"/>
</dbReference>